<dbReference type="Proteomes" id="UP001595685">
    <property type="component" value="Unassembled WGS sequence"/>
</dbReference>
<evidence type="ECO:0000256" key="1">
    <source>
        <dbReference type="SAM" id="Phobius"/>
    </source>
</evidence>
<gene>
    <name evidence="2" type="ORF">ACFOLH_03110</name>
</gene>
<keyword evidence="1" id="KW-1133">Transmembrane helix</keyword>
<keyword evidence="1" id="KW-0812">Transmembrane</keyword>
<feature type="transmembrane region" description="Helical" evidence="1">
    <location>
        <begin position="120"/>
        <end position="139"/>
    </location>
</feature>
<evidence type="ECO:0000313" key="3">
    <source>
        <dbReference type="Proteomes" id="UP001595685"/>
    </source>
</evidence>
<proteinExistence type="predicted"/>
<dbReference type="EMBL" id="JBHRWW010000001">
    <property type="protein sequence ID" value="MFC3687326.1"/>
    <property type="molecule type" value="Genomic_DNA"/>
</dbReference>
<accession>A0ABV7WBX8</accession>
<feature type="transmembrane region" description="Helical" evidence="1">
    <location>
        <begin position="81"/>
        <end position="100"/>
    </location>
</feature>
<feature type="transmembrane region" description="Helical" evidence="1">
    <location>
        <begin position="52"/>
        <end position="74"/>
    </location>
</feature>
<feature type="transmembrane region" description="Helical" evidence="1">
    <location>
        <begin position="181"/>
        <end position="202"/>
    </location>
</feature>
<keyword evidence="1" id="KW-0472">Membrane</keyword>
<keyword evidence="3" id="KW-1185">Reference proteome</keyword>
<evidence type="ECO:0000313" key="2">
    <source>
        <dbReference type="EMBL" id="MFC3687326.1"/>
    </source>
</evidence>
<feature type="transmembrane region" description="Helical" evidence="1">
    <location>
        <begin position="209"/>
        <end position="230"/>
    </location>
</feature>
<protein>
    <recommendedName>
        <fullName evidence="4">DUF998 domain-containing protein</fullName>
    </recommendedName>
</protein>
<evidence type="ECO:0008006" key="4">
    <source>
        <dbReference type="Google" id="ProtNLM"/>
    </source>
</evidence>
<organism evidence="2 3">
    <name type="scientific">Aquipuribacter hungaricus</name>
    <dbReference type="NCBI Taxonomy" id="545624"/>
    <lineage>
        <taxon>Bacteria</taxon>
        <taxon>Bacillati</taxon>
        <taxon>Actinomycetota</taxon>
        <taxon>Actinomycetes</taxon>
        <taxon>Micrococcales</taxon>
        <taxon>Intrasporangiaceae</taxon>
        <taxon>Aquipuribacter</taxon>
    </lineage>
</organism>
<reference evidence="3" key="1">
    <citation type="journal article" date="2019" name="Int. J. Syst. Evol. Microbiol.">
        <title>The Global Catalogue of Microorganisms (GCM) 10K type strain sequencing project: providing services to taxonomists for standard genome sequencing and annotation.</title>
        <authorList>
            <consortium name="The Broad Institute Genomics Platform"/>
            <consortium name="The Broad Institute Genome Sequencing Center for Infectious Disease"/>
            <person name="Wu L."/>
            <person name="Ma J."/>
        </authorList>
    </citation>
    <scope>NUCLEOTIDE SEQUENCE [LARGE SCALE GENOMIC DNA]</scope>
    <source>
        <strain evidence="3">NCAIM B.02333</strain>
    </source>
</reference>
<name>A0ABV7WBX8_9MICO</name>
<dbReference type="RefSeq" id="WP_340292674.1">
    <property type="nucleotide sequence ID" value="NZ_JBBEOI010000079.1"/>
</dbReference>
<feature type="transmembrane region" description="Helical" evidence="1">
    <location>
        <begin position="151"/>
        <end position="169"/>
    </location>
</feature>
<comment type="caution">
    <text evidence="2">The sequence shown here is derived from an EMBL/GenBank/DDBJ whole genome shotgun (WGS) entry which is preliminary data.</text>
</comment>
<feature type="transmembrane region" description="Helical" evidence="1">
    <location>
        <begin position="236"/>
        <end position="256"/>
    </location>
</feature>
<sequence>MLVTAVLVTLAWGVALAVQERAWAEVVHQDAMTSWAADGRQGPAPALTGAEVWAPLVIRQALAVGMVGLVSAALVRHGRSLPAMACAGLLVLPPAGLGTTALREPMMPGPYADASTWSTWWPWSGTALLLLAVAAPALVAAHRRVVAPARFGWRSVVVVTVLVVAASLSQDAASLAAGTAWGVQVLVEVATVVGVVVATSVLVSTSRRVGWTVLGLALAGGLLALLDSWYEARWDTVQLGAAVVLGPVLLVSAAPAGRLWRAVFRRGPGLAASPA</sequence>